<protein>
    <submittedName>
        <fullName evidence="3">Uncharacterized protein</fullName>
    </submittedName>
</protein>
<dbReference type="RefSeq" id="XP_062676507.1">
    <property type="nucleotide sequence ID" value="XM_062831441.1"/>
</dbReference>
<sequence length="185" mass="20920">MVTTASIKLEEEEEKKRRKQTAKKKRTTRQEKNREKEESLSATAGGRAEEKKKRQANAYPISEAFISGSPERQKQTVRSRSSAEQSKSNSSVGDRVAAAAAPSVTKEWALAWPIFPHFIPISSFFRSLIARRRPQRARKKTALSHHSQSQFTSSIHTKAIPSIRSFLGTIHFRICTTTVQRLLTL</sequence>
<dbReference type="Proteomes" id="UP001278500">
    <property type="component" value="Unassembled WGS sequence"/>
</dbReference>
<evidence type="ECO:0000313" key="3">
    <source>
        <dbReference type="EMBL" id="KAK3334341.1"/>
    </source>
</evidence>
<proteinExistence type="predicted"/>
<feature type="transmembrane region" description="Helical" evidence="2">
    <location>
        <begin position="110"/>
        <end position="129"/>
    </location>
</feature>
<feature type="region of interest" description="Disordered" evidence="1">
    <location>
        <begin position="1"/>
        <end position="95"/>
    </location>
</feature>
<feature type="compositionally biased region" description="Basic and acidic residues" evidence="1">
    <location>
        <begin position="28"/>
        <end position="39"/>
    </location>
</feature>
<reference evidence="3" key="1">
    <citation type="journal article" date="2023" name="Mol. Phylogenet. Evol.">
        <title>Genome-scale phylogeny and comparative genomics of the fungal order Sordariales.</title>
        <authorList>
            <person name="Hensen N."/>
            <person name="Bonometti L."/>
            <person name="Westerberg I."/>
            <person name="Brannstrom I.O."/>
            <person name="Guillou S."/>
            <person name="Cros-Aarteil S."/>
            <person name="Calhoun S."/>
            <person name="Haridas S."/>
            <person name="Kuo A."/>
            <person name="Mondo S."/>
            <person name="Pangilinan J."/>
            <person name="Riley R."/>
            <person name="LaButti K."/>
            <person name="Andreopoulos B."/>
            <person name="Lipzen A."/>
            <person name="Chen C."/>
            <person name="Yan M."/>
            <person name="Daum C."/>
            <person name="Ng V."/>
            <person name="Clum A."/>
            <person name="Steindorff A."/>
            <person name="Ohm R.A."/>
            <person name="Martin F."/>
            <person name="Silar P."/>
            <person name="Natvig D.O."/>
            <person name="Lalanne C."/>
            <person name="Gautier V."/>
            <person name="Ament-Velasquez S.L."/>
            <person name="Kruys A."/>
            <person name="Hutchinson M.I."/>
            <person name="Powell A.J."/>
            <person name="Barry K."/>
            <person name="Miller A.N."/>
            <person name="Grigoriev I.V."/>
            <person name="Debuchy R."/>
            <person name="Gladieux P."/>
            <person name="Hiltunen Thoren M."/>
            <person name="Johannesson H."/>
        </authorList>
    </citation>
    <scope>NUCLEOTIDE SEQUENCE</scope>
    <source>
        <strain evidence="3">CBS 560.94</strain>
    </source>
</reference>
<organism evidence="3 4">
    <name type="scientific">Neurospora tetraspora</name>
    <dbReference type="NCBI Taxonomy" id="94610"/>
    <lineage>
        <taxon>Eukaryota</taxon>
        <taxon>Fungi</taxon>
        <taxon>Dikarya</taxon>
        <taxon>Ascomycota</taxon>
        <taxon>Pezizomycotina</taxon>
        <taxon>Sordariomycetes</taxon>
        <taxon>Sordariomycetidae</taxon>
        <taxon>Sordariales</taxon>
        <taxon>Sordariaceae</taxon>
        <taxon>Neurospora</taxon>
    </lineage>
</organism>
<keyword evidence="2" id="KW-0472">Membrane</keyword>
<feature type="compositionally biased region" description="Polar residues" evidence="1">
    <location>
        <begin position="76"/>
        <end position="92"/>
    </location>
</feature>
<keyword evidence="4" id="KW-1185">Reference proteome</keyword>
<dbReference type="EMBL" id="JAUEPP010000011">
    <property type="protein sequence ID" value="KAK3334341.1"/>
    <property type="molecule type" value="Genomic_DNA"/>
</dbReference>
<feature type="compositionally biased region" description="Basic residues" evidence="1">
    <location>
        <begin position="16"/>
        <end position="27"/>
    </location>
</feature>
<accession>A0AAE0J1B9</accession>
<gene>
    <name evidence="3" type="ORF">B0H65DRAFT_80507</name>
</gene>
<dbReference type="GeneID" id="87868595"/>
<evidence type="ECO:0000256" key="2">
    <source>
        <dbReference type="SAM" id="Phobius"/>
    </source>
</evidence>
<name>A0AAE0J1B9_9PEZI</name>
<keyword evidence="2" id="KW-0812">Transmembrane</keyword>
<evidence type="ECO:0000256" key="1">
    <source>
        <dbReference type="SAM" id="MobiDB-lite"/>
    </source>
</evidence>
<keyword evidence="2" id="KW-1133">Transmembrane helix</keyword>
<reference evidence="3" key="2">
    <citation type="submission" date="2023-06" db="EMBL/GenBank/DDBJ databases">
        <authorList>
            <consortium name="Lawrence Berkeley National Laboratory"/>
            <person name="Haridas S."/>
            <person name="Hensen N."/>
            <person name="Bonometti L."/>
            <person name="Westerberg I."/>
            <person name="Brannstrom I.O."/>
            <person name="Guillou S."/>
            <person name="Cros-Aarteil S."/>
            <person name="Calhoun S."/>
            <person name="Kuo A."/>
            <person name="Mondo S."/>
            <person name="Pangilinan J."/>
            <person name="Riley R."/>
            <person name="Labutti K."/>
            <person name="Andreopoulos B."/>
            <person name="Lipzen A."/>
            <person name="Chen C."/>
            <person name="Yanf M."/>
            <person name="Daum C."/>
            <person name="Ng V."/>
            <person name="Clum A."/>
            <person name="Steindorff A."/>
            <person name="Ohm R."/>
            <person name="Martin F."/>
            <person name="Silar P."/>
            <person name="Natvig D."/>
            <person name="Lalanne C."/>
            <person name="Gautier V."/>
            <person name="Ament-Velasquez S.L."/>
            <person name="Kruys A."/>
            <person name="Hutchinson M.I."/>
            <person name="Powell A.J."/>
            <person name="Barry K."/>
            <person name="Miller A.N."/>
            <person name="Grigoriev I.V."/>
            <person name="Debuchy R."/>
            <person name="Gladieux P."/>
            <person name="Thoren M.H."/>
            <person name="Johannesson H."/>
        </authorList>
    </citation>
    <scope>NUCLEOTIDE SEQUENCE</scope>
    <source>
        <strain evidence="3">CBS 560.94</strain>
    </source>
</reference>
<evidence type="ECO:0000313" key="4">
    <source>
        <dbReference type="Proteomes" id="UP001278500"/>
    </source>
</evidence>
<comment type="caution">
    <text evidence="3">The sequence shown here is derived from an EMBL/GenBank/DDBJ whole genome shotgun (WGS) entry which is preliminary data.</text>
</comment>
<dbReference type="AlphaFoldDB" id="A0AAE0J1B9"/>